<evidence type="ECO:0000259" key="2">
    <source>
        <dbReference type="Pfam" id="PF00501"/>
    </source>
</evidence>
<dbReference type="GO" id="GO:0044550">
    <property type="term" value="P:secondary metabolite biosynthetic process"/>
    <property type="evidence" value="ECO:0007669"/>
    <property type="project" value="TreeGrafter"/>
</dbReference>
<dbReference type="RefSeq" id="WP_253743218.1">
    <property type="nucleotide sequence ID" value="NZ_BAABKA010000057.1"/>
</dbReference>
<protein>
    <submittedName>
        <fullName evidence="3">Non-ribosomal peptide synthetase component F</fullName>
    </submittedName>
</protein>
<dbReference type="AlphaFoldDB" id="A0A9X2GCG8"/>
<feature type="domain" description="AMP-dependent synthetase/ligase" evidence="2">
    <location>
        <begin position="48"/>
        <end position="430"/>
    </location>
</feature>
<dbReference type="Pfam" id="PF00501">
    <property type="entry name" value="AMP-binding"/>
    <property type="match status" value="1"/>
</dbReference>
<reference evidence="3" key="1">
    <citation type="submission" date="2022-06" db="EMBL/GenBank/DDBJ databases">
        <title>Sequencing the genomes of 1000 actinobacteria strains.</title>
        <authorList>
            <person name="Klenk H.-P."/>
        </authorList>
    </citation>
    <scope>NUCLEOTIDE SEQUENCE</scope>
    <source>
        <strain evidence="3">DSM 46694</strain>
    </source>
</reference>
<dbReference type="InterPro" id="IPR020845">
    <property type="entry name" value="AMP-binding_CS"/>
</dbReference>
<dbReference type="InterPro" id="IPR045851">
    <property type="entry name" value="AMP-bd_C_sf"/>
</dbReference>
<proteinExistence type="predicted"/>
<sequence length="517" mass="54319">MTIADDLLGLAELPRLPISPREIERARALAARRPHPADLTDAVITLVERVAADDGDRPAVADDTRRLTYAELAAEARRLATLLEREGAGPGTVVAVGGERGASVIAAFLAIELVGAVYVPADGTWPAARVTEVLTRAGAVLLLDTGRDGVTPALAEGARGAGVRLVRAAEAAGLPGRPGPARLDGPDQPRYMLFTSGSTGRPKGAVVEHQGMLNHLHAKVVDLDMTARDAVAQTAPLGFDISIWQMLCPLVVGGRVRVVGDATAYDSVAFARLVGAEAITIVELVPTMVRLLLDDLAPAPATGLLGGLRWMLATGEELPTEVARRWLREMPHAGLVNAYGPTECSDDVTHHTVTPADLELLRLPIGTPIINTDLYVLRRGNDANNGDSGDSGDSGDGDGDNGGEGDGWHACDPGETGELFVGGVCVGRGYAGDHDRTREAFFQDPFAGTPTGRLYRTGDAVRALPGGALQYLGRVDRQVKIAGVRMELGEIEAVLQRHPSVGAVAVVVQDFGPTRRP</sequence>
<dbReference type="Gene3D" id="3.40.50.12780">
    <property type="entry name" value="N-terminal domain of ligase-like"/>
    <property type="match status" value="1"/>
</dbReference>
<dbReference type="Proteomes" id="UP001139648">
    <property type="component" value="Unassembled WGS sequence"/>
</dbReference>
<dbReference type="SUPFAM" id="SSF56801">
    <property type="entry name" value="Acetyl-CoA synthetase-like"/>
    <property type="match status" value="1"/>
</dbReference>
<dbReference type="EMBL" id="JAMZEB010000002">
    <property type="protein sequence ID" value="MCP2356372.1"/>
    <property type="molecule type" value="Genomic_DNA"/>
</dbReference>
<dbReference type="Gene3D" id="3.30.300.30">
    <property type="match status" value="1"/>
</dbReference>
<name>A0A9X2GCG8_9ACTN</name>
<dbReference type="InterPro" id="IPR000873">
    <property type="entry name" value="AMP-dep_synth/lig_dom"/>
</dbReference>
<dbReference type="Gene3D" id="2.30.38.10">
    <property type="entry name" value="Luciferase, Domain 3"/>
    <property type="match status" value="1"/>
</dbReference>
<dbReference type="PROSITE" id="PS00455">
    <property type="entry name" value="AMP_BINDING"/>
    <property type="match status" value="1"/>
</dbReference>
<organism evidence="3 4">
    <name type="scientific">Nonomuraea thailandensis</name>
    <dbReference type="NCBI Taxonomy" id="1188745"/>
    <lineage>
        <taxon>Bacteria</taxon>
        <taxon>Bacillati</taxon>
        <taxon>Actinomycetota</taxon>
        <taxon>Actinomycetes</taxon>
        <taxon>Streptosporangiales</taxon>
        <taxon>Streptosporangiaceae</taxon>
        <taxon>Nonomuraea</taxon>
    </lineage>
</organism>
<comment type="caution">
    <text evidence="3">The sequence shown here is derived from an EMBL/GenBank/DDBJ whole genome shotgun (WGS) entry which is preliminary data.</text>
</comment>
<evidence type="ECO:0000313" key="4">
    <source>
        <dbReference type="Proteomes" id="UP001139648"/>
    </source>
</evidence>
<accession>A0A9X2GCG8</accession>
<keyword evidence="4" id="KW-1185">Reference proteome</keyword>
<evidence type="ECO:0000313" key="3">
    <source>
        <dbReference type="EMBL" id="MCP2356372.1"/>
    </source>
</evidence>
<dbReference type="GO" id="GO:0031177">
    <property type="term" value="F:phosphopantetheine binding"/>
    <property type="evidence" value="ECO:0007669"/>
    <property type="project" value="TreeGrafter"/>
</dbReference>
<dbReference type="CDD" id="cd05930">
    <property type="entry name" value="A_NRPS"/>
    <property type="match status" value="1"/>
</dbReference>
<evidence type="ECO:0000256" key="1">
    <source>
        <dbReference type="SAM" id="MobiDB-lite"/>
    </source>
</evidence>
<dbReference type="PANTHER" id="PTHR45527:SF1">
    <property type="entry name" value="FATTY ACID SYNTHASE"/>
    <property type="match status" value="1"/>
</dbReference>
<gene>
    <name evidence="3" type="ORF">HD597_003392</name>
</gene>
<dbReference type="InterPro" id="IPR042099">
    <property type="entry name" value="ANL_N_sf"/>
</dbReference>
<dbReference type="GO" id="GO:0005829">
    <property type="term" value="C:cytosol"/>
    <property type="evidence" value="ECO:0007669"/>
    <property type="project" value="TreeGrafter"/>
</dbReference>
<dbReference type="GO" id="GO:0043041">
    <property type="term" value="P:amino acid activation for nonribosomal peptide biosynthetic process"/>
    <property type="evidence" value="ECO:0007669"/>
    <property type="project" value="TreeGrafter"/>
</dbReference>
<feature type="compositionally biased region" description="Acidic residues" evidence="1">
    <location>
        <begin position="393"/>
        <end position="403"/>
    </location>
</feature>
<dbReference type="PANTHER" id="PTHR45527">
    <property type="entry name" value="NONRIBOSOMAL PEPTIDE SYNTHETASE"/>
    <property type="match status" value="1"/>
</dbReference>
<feature type="region of interest" description="Disordered" evidence="1">
    <location>
        <begin position="383"/>
        <end position="412"/>
    </location>
</feature>